<dbReference type="InterPro" id="IPR001245">
    <property type="entry name" value="Ser-Thr/Tyr_kinase_cat_dom"/>
</dbReference>
<dbReference type="EMBL" id="JABCRI010000006">
    <property type="protein sequence ID" value="KAF8404560.1"/>
    <property type="molecule type" value="Genomic_DNA"/>
</dbReference>
<comment type="caution">
    <text evidence="12">The sequence shown here is derived from an EMBL/GenBank/DDBJ whole genome shotgun (WGS) entry which is preliminary data.</text>
</comment>
<dbReference type="SUPFAM" id="SSF52058">
    <property type="entry name" value="L domain-like"/>
    <property type="match status" value="1"/>
</dbReference>
<proteinExistence type="predicted"/>
<accession>A0A834ZFI5</accession>
<dbReference type="AlphaFoldDB" id="A0A834ZFI5"/>
<dbReference type="Gene3D" id="3.80.10.10">
    <property type="entry name" value="Ribonuclease Inhibitor"/>
    <property type="match status" value="2"/>
</dbReference>
<feature type="compositionally biased region" description="Polar residues" evidence="8">
    <location>
        <begin position="604"/>
        <end position="616"/>
    </location>
</feature>
<keyword evidence="2" id="KW-0433">Leucine-rich repeat</keyword>
<name>A0A834ZFI5_TETSI</name>
<dbReference type="InterPro" id="IPR046959">
    <property type="entry name" value="PRK1-6/SRF4-like"/>
</dbReference>
<dbReference type="GO" id="GO:0005524">
    <property type="term" value="F:ATP binding"/>
    <property type="evidence" value="ECO:0007669"/>
    <property type="project" value="InterPro"/>
</dbReference>
<dbReference type="InterPro" id="IPR000719">
    <property type="entry name" value="Prot_kinase_dom"/>
</dbReference>
<feature type="chain" id="PRO_5032536647" description="Protein kinase domain-containing protein" evidence="10">
    <location>
        <begin position="25"/>
        <end position="616"/>
    </location>
</feature>
<dbReference type="InterPro" id="IPR011009">
    <property type="entry name" value="Kinase-like_dom_sf"/>
</dbReference>
<feature type="compositionally biased region" description="Basic and acidic residues" evidence="8">
    <location>
        <begin position="571"/>
        <end position="590"/>
    </location>
</feature>
<evidence type="ECO:0000256" key="1">
    <source>
        <dbReference type="ARBA" id="ARBA00004370"/>
    </source>
</evidence>
<keyword evidence="4" id="KW-0677">Repeat</keyword>
<dbReference type="GO" id="GO:0004672">
    <property type="term" value="F:protein kinase activity"/>
    <property type="evidence" value="ECO:0007669"/>
    <property type="project" value="InterPro"/>
</dbReference>
<keyword evidence="3 9" id="KW-0812">Transmembrane</keyword>
<gene>
    <name evidence="12" type="ORF">HHK36_009447</name>
</gene>
<dbReference type="OrthoDB" id="248923at2759"/>
<evidence type="ECO:0000256" key="9">
    <source>
        <dbReference type="SAM" id="Phobius"/>
    </source>
</evidence>
<dbReference type="PANTHER" id="PTHR48007:SF43">
    <property type="entry name" value="POLLEN RECEPTOR-LIKE KINASE 4"/>
    <property type="match status" value="1"/>
</dbReference>
<dbReference type="Pfam" id="PF00560">
    <property type="entry name" value="LRR_1"/>
    <property type="match status" value="2"/>
</dbReference>
<evidence type="ECO:0000256" key="5">
    <source>
        <dbReference type="ARBA" id="ARBA00022989"/>
    </source>
</evidence>
<dbReference type="Pfam" id="PF07714">
    <property type="entry name" value="PK_Tyr_Ser-Thr"/>
    <property type="match status" value="1"/>
</dbReference>
<feature type="domain" description="Protein kinase" evidence="11">
    <location>
        <begin position="312"/>
        <end position="588"/>
    </location>
</feature>
<evidence type="ECO:0000256" key="7">
    <source>
        <dbReference type="SAM" id="Coils"/>
    </source>
</evidence>
<organism evidence="12 13">
    <name type="scientific">Tetracentron sinense</name>
    <name type="common">Spur-leaf</name>
    <dbReference type="NCBI Taxonomy" id="13715"/>
    <lineage>
        <taxon>Eukaryota</taxon>
        <taxon>Viridiplantae</taxon>
        <taxon>Streptophyta</taxon>
        <taxon>Embryophyta</taxon>
        <taxon>Tracheophyta</taxon>
        <taxon>Spermatophyta</taxon>
        <taxon>Magnoliopsida</taxon>
        <taxon>Trochodendrales</taxon>
        <taxon>Trochodendraceae</taxon>
        <taxon>Tetracentron</taxon>
    </lineage>
</organism>
<keyword evidence="5 9" id="KW-1133">Transmembrane helix</keyword>
<evidence type="ECO:0000256" key="3">
    <source>
        <dbReference type="ARBA" id="ARBA00022692"/>
    </source>
</evidence>
<dbReference type="Gene3D" id="1.10.510.10">
    <property type="entry name" value="Transferase(Phosphotransferase) domain 1"/>
    <property type="match status" value="1"/>
</dbReference>
<evidence type="ECO:0000256" key="8">
    <source>
        <dbReference type="SAM" id="MobiDB-lite"/>
    </source>
</evidence>
<reference evidence="12 13" key="1">
    <citation type="submission" date="2020-04" db="EMBL/GenBank/DDBJ databases">
        <title>Plant Genome Project.</title>
        <authorList>
            <person name="Zhang R.-G."/>
        </authorList>
    </citation>
    <scope>NUCLEOTIDE SEQUENCE [LARGE SCALE GENOMIC DNA]</scope>
    <source>
        <strain evidence="12">YNK0</strain>
        <tissue evidence="12">Leaf</tissue>
    </source>
</reference>
<comment type="subcellular location">
    <subcellularLocation>
        <location evidence="1">Membrane</location>
    </subcellularLocation>
</comment>
<evidence type="ECO:0000313" key="13">
    <source>
        <dbReference type="Proteomes" id="UP000655225"/>
    </source>
</evidence>
<dbReference type="OMA" id="GLQCYEN"/>
<evidence type="ECO:0000313" key="12">
    <source>
        <dbReference type="EMBL" id="KAF8404560.1"/>
    </source>
</evidence>
<keyword evidence="13" id="KW-1185">Reference proteome</keyword>
<dbReference type="GO" id="GO:0016020">
    <property type="term" value="C:membrane"/>
    <property type="evidence" value="ECO:0007669"/>
    <property type="project" value="UniProtKB-SubCell"/>
</dbReference>
<evidence type="ECO:0000256" key="6">
    <source>
        <dbReference type="ARBA" id="ARBA00023136"/>
    </source>
</evidence>
<keyword evidence="6 9" id="KW-0472">Membrane</keyword>
<dbReference type="PROSITE" id="PS50011">
    <property type="entry name" value="PROTEIN_KINASE_DOM"/>
    <property type="match status" value="1"/>
</dbReference>
<dbReference type="PANTHER" id="PTHR48007">
    <property type="entry name" value="LEUCINE-RICH REPEAT RECEPTOR-LIKE PROTEIN KINASE PXC1"/>
    <property type="match status" value="1"/>
</dbReference>
<dbReference type="SUPFAM" id="SSF56112">
    <property type="entry name" value="Protein kinase-like (PK-like)"/>
    <property type="match status" value="1"/>
</dbReference>
<keyword evidence="10" id="KW-0732">Signal</keyword>
<protein>
    <recommendedName>
        <fullName evidence="11">Protein kinase domain-containing protein</fullName>
    </recommendedName>
</protein>
<dbReference type="Gene3D" id="3.30.200.20">
    <property type="entry name" value="Phosphorylase Kinase, domain 1"/>
    <property type="match status" value="1"/>
</dbReference>
<sequence>MESSQIVILRHLFVTVLLLFSVEAIGGDNSSLGYHGTERDALLALKHGFNNHFLNHNWDGLQCYMNDPPRWYGIQCVNGRVTGISLEGIGLHGKVDFHALVNLTELNFLSFKNNWISGNLMDFSSNEKLTHVDVSNNMFDGPISLSLLGLDFLEFLHLQDNKLTGPIPEFSQSSLIEFDVSNNNLSGEIPKTRTLQSFNGSRYVGNQLLCGPPSSSTCNGNDKKHKSLLWPFLIFIFVVLDVIALAVVVFLFFRYFKKVRMLKEKGNDLEVENNKNEQKIESGERRVVAVEERRKLTFMGDGAGFELRDLLKSSAEGLGKGNFGNSYKAILDNGPAVVVKRLRDLRLLSREEFAKQMRVLADQKHPNLMPLLAYYYSKDEKLLVYKFAQNGNLFNRIHGGRGRNRIPFKWNSRLSVARGVARAMEFLHLNTDSQTINPHGNLKSSNVLLDENQVALVSDYGLDSLITHHFASQRMISYKSPEYQQRKKLSRKSDVWSYGNLLLELLSGKISIHSAPQGVNGVDLCSWIHRAVREEWTGEIFDSEISVQRSATGDMLRLLKIALRCCERSPEKRPEMEEVVREVEDIKMKDSEDEDDGSLDPSLTEDSLSTNGSSIG</sequence>
<evidence type="ECO:0000256" key="4">
    <source>
        <dbReference type="ARBA" id="ARBA00022737"/>
    </source>
</evidence>
<keyword evidence="7" id="KW-0175">Coiled coil</keyword>
<feature type="region of interest" description="Disordered" evidence="8">
    <location>
        <begin position="571"/>
        <end position="616"/>
    </location>
</feature>
<feature type="signal peptide" evidence="10">
    <location>
        <begin position="1"/>
        <end position="24"/>
    </location>
</feature>
<evidence type="ECO:0000256" key="2">
    <source>
        <dbReference type="ARBA" id="ARBA00022614"/>
    </source>
</evidence>
<evidence type="ECO:0000256" key="10">
    <source>
        <dbReference type="SAM" id="SignalP"/>
    </source>
</evidence>
<feature type="coiled-coil region" evidence="7">
    <location>
        <begin position="259"/>
        <end position="293"/>
    </location>
</feature>
<dbReference type="Proteomes" id="UP000655225">
    <property type="component" value="Unassembled WGS sequence"/>
</dbReference>
<evidence type="ECO:0000259" key="11">
    <source>
        <dbReference type="PROSITE" id="PS50011"/>
    </source>
</evidence>
<dbReference type="InterPro" id="IPR001611">
    <property type="entry name" value="Leu-rich_rpt"/>
</dbReference>
<dbReference type="InterPro" id="IPR032675">
    <property type="entry name" value="LRR_dom_sf"/>
</dbReference>
<feature type="transmembrane region" description="Helical" evidence="9">
    <location>
        <begin position="228"/>
        <end position="253"/>
    </location>
</feature>